<proteinExistence type="inferred from homology"/>
<comment type="similarity">
    <text evidence="2">Belongs to the GHMP kinase family. Homoserine kinase subfamily.</text>
</comment>
<evidence type="ECO:0000259" key="12">
    <source>
        <dbReference type="Pfam" id="PF00288"/>
    </source>
</evidence>
<evidence type="ECO:0000256" key="3">
    <source>
        <dbReference type="ARBA" id="ARBA00012078"/>
    </source>
</evidence>
<dbReference type="InterPro" id="IPR036554">
    <property type="entry name" value="GHMP_kinase_C_sf"/>
</dbReference>
<dbReference type="GO" id="GO:0009088">
    <property type="term" value="P:threonine biosynthetic process"/>
    <property type="evidence" value="ECO:0007669"/>
    <property type="project" value="UniProtKB-UniPathway"/>
</dbReference>
<dbReference type="Pfam" id="PF08544">
    <property type="entry name" value="GHMP_kinases_C"/>
    <property type="match status" value="1"/>
</dbReference>
<dbReference type="GeneID" id="9616315"/>
<dbReference type="PROSITE" id="PS00627">
    <property type="entry name" value="GHMP_KINASES_ATP"/>
    <property type="match status" value="1"/>
</dbReference>
<protein>
    <recommendedName>
        <fullName evidence="4">Homoserine kinase</fullName>
        <ecNumber evidence="3">2.7.1.39</ecNumber>
    </recommendedName>
</protein>
<dbReference type="AlphaFoldDB" id="D8U4M5"/>
<evidence type="ECO:0000256" key="10">
    <source>
        <dbReference type="ARBA" id="ARBA00022840"/>
    </source>
</evidence>
<dbReference type="InterPro" id="IPR000870">
    <property type="entry name" value="Homoserine_kinase"/>
</dbReference>
<dbReference type="InterPro" id="IPR006203">
    <property type="entry name" value="GHMP_knse_ATP-bd_CS"/>
</dbReference>
<keyword evidence="9" id="KW-0418">Kinase</keyword>
<name>D8U4M5_VOLCA</name>
<dbReference type="EC" id="2.7.1.39" evidence="3"/>
<dbReference type="InParanoid" id="D8U4M5"/>
<dbReference type="EMBL" id="GL378358">
    <property type="protein sequence ID" value="EFJ45216.1"/>
    <property type="molecule type" value="Genomic_DNA"/>
</dbReference>
<dbReference type="HAMAP" id="MF_00384">
    <property type="entry name" value="Homoser_kinase"/>
    <property type="match status" value="1"/>
</dbReference>
<evidence type="ECO:0000256" key="1">
    <source>
        <dbReference type="ARBA" id="ARBA00005015"/>
    </source>
</evidence>
<feature type="domain" description="GHMP kinase C-terminal" evidence="13">
    <location>
        <begin position="266"/>
        <end position="344"/>
    </location>
</feature>
<evidence type="ECO:0000313" key="14">
    <source>
        <dbReference type="EMBL" id="EFJ45216.1"/>
    </source>
</evidence>
<dbReference type="InterPro" id="IPR014721">
    <property type="entry name" value="Ribsml_uS5_D2-typ_fold_subgr"/>
</dbReference>
<dbReference type="GO" id="GO:0005524">
    <property type="term" value="F:ATP binding"/>
    <property type="evidence" value="ECO:0007669"/>
    <property type="project" value="UniProtKB-KW"/>
</dbReference>
<evidence type="ECO:0000256" key="2">
    <source>
        <dbReference type="ARBA" id="ARBA00007370"/>
    </source>
</evidence>
<evidence type="ECO:0000259" key="13">
    <source>
        <dbReference type="Pfam" id="PF08544"/>
    </source>
</evidence>
<keyword evidence="8" id="KW-0547">Nucleotide-binding</keyword>
<evidence type="ECO:0000256" key="5">
    <source>
        <dbReference type="ARBA" id="ARBA00022605"/>
    </source>
</evidence>
<dbReference type="PANTHER" id="PTHR20861">
    <property type="entry name" value="HOMOSERINE/4-DIPHOSPHOCYTIDYL-2-C-METHYL-D-ERYTHRITOL KINASE"/>
    <property type="match status" value="1"/>
</dbReference>
<dbReference type="PANTHER" id="PTHR20861:SF1">
    <property type="entry name" value="HOMOSERINE KINASE"/>
    <property type="match status" value="1"/>
</dbReference>
<keyword evidence="10" id="KW-0067">ATP-binding</keyword>
<evidence type="ECO:0000256" key="7">
    <source>
        <dbReference type="ARBA" id="ARBA00022697"/>
    </source>
</evidence>
<dbReference type="Gene3D" id="3.30.70.890">
    <property type="entry name" value="GHMP kinase, C-terminal domain"/>
    <property type="match status" value="1"/>
</dbReference>
<dbReference type="PRINTS" id="PR00958">
    <property type="entry name" value="HOMSERKINASE"/>
</dbReference>
<dbReference type="Proteomes" id="UP000001058">
    <property type="component" value="Unassembled WGS sequence"/>
</dbReference>
<comment type="pathway">
    <text evidence="1">Amino-acid biosynthesis; L-threonine biosynthesis; L-threonine from L-aspartate: step 4/5.</text>
</comment>
<keyword evidence="15" id="KW-1185">Reference proteome</keyword>
<keyword evidence="6" id="KW-0808">Transferase</keyword>
<evidence type="ECO:0000256" key="6">
    <source>
        <dbReference type="ARBA" id="ARBA00022679"/>
    </source>
</evidence>
<dbReference type="Pfam" id="PF00288">
    <property type="entry name" value="GHMP_kinases_N"/>
    <property type="match status" value="1"/>
</dbReference>
<dbReference type="STRING" id="3068.D8U4M5"/>
<dbReference type="KEGG" id="vcn:VOLCADRAFT_94379"/>
<evidence type="ECO:0000256" key="8">
    <source>
        <dbReference type="ARBA" id="ARBA00022741"/>
    </source>
</evidence>
<dbReference type="SUPFAM" id="SSF54211">
    <property type="entry name" value="Ribosomal protein S5 domain 2-like"/>
    <property type="match status" value="1"/>
</dbReference>
<dbReference type="eggNOG" id="KOG1537">
    <property type="taxonomic scope" value="Eukaryota"/>
</dbReference>
<dbReference type="Gene3D" id="3.30.230.10">
    <property type="match status" value="1"/>
</dbReference>
<dbReference type="InterPro" id="IPR013750">
    <property type="entry name" value="GHMP_kinase_C_dom"/>
</dbReference>
<evidence type="ECO:0000313" key="15">
    <source>
        <dbReference type="Proteomes" id="UP000001058"/>
    </source>
</evidence>
<dbReference type="RefSeq" id="XP_002953592.1">
    <property type="nucleotide sequence ID" value="XM_002953546.1"/>
</dbReference>
<accession>D8U4M5</accession>
<dbReference type="OrthoDB" id="195231at2759"/>
<dbReference type="FunCoup" id="D8U4M5">
    <property type="interactions" value="685"/>
</dbReference>
<dbReference type="NCBIfam" id="TIGR00191">
    <property type="entry name" value="thrB"/>
    <property type="match status" value="1"/>
</dbReference>
<keyword evidence="7" id="KW-0791">Threonine biosynthesis</keyword>
<dbReference type="InterPro" id="IPR006204">
    <property type="entry name" value="GHMP_kinase_N_dom"/>
</dbReference>
<feature type="domain" description="GHMP kinase N-terminal" evidence="12">
    <location>
        <begin position="118"/>
        <end position="200"/>
    </location>
</feature>
<evidence type="ECO:0000256" key="11">
    <source>
        <dbReference type="ARBA" id="ARBA00049913"/>
    </source>
</evidence>
<comment type="catalytic activity">
    <reaction evidence="11">
        <text>L-homoserine + ATP = O-phospho-L-homoserine + ADP + H(+)</text>
        <dbReference type="Rhea" id="RHEA:13985"/>
        <dbReference type="ChEBI" id="CHEBI:15378"/>
        <dbReference type="ChEBI" id="CHEBI:30616"/>
        <dbReference type="ChEBI" id="CHEBI:57476"/>
        <dbReference type="ChEBI" id="CHEBI:57590"/>
        <dbReference type="ChEBI" id="CHEBI:456216"/>
        <dbReference type="EC" id="2.7.1.39"/>
    </reaction>
    <physiologicalReaction direction="left-to-right" evidence="11">
        <dbReference type="Rhea" id="RHEA:13986"/>
    </physiologicalReaction>
</comment>
<organism evidence="15">
    <name type="scientific">Volvox carteri f. nagariensis</name>
    <dbReference type="NCBI Taxonomy" id="3068"/>
    <lineage>
        <taxon>Eukaryota</taxon>
        <taxon>Viridiplantae</taxon>
        <taxon>Chlorophyta</taxon>
        <taxon>core chlorophytes</taxon>
        <taxon>Chlorophyceae</taxon>
        <taxon>CS clade</taxon>
        <taxon>Chlamydomonadales</taxon>
        <taxon>Volvocaceae</taxon>
        <taxon>Volvox</taxon>
    </lineage>
</organism>
<dbReference type="InterPro" id="IPR020568">
    <property type="entry name" value="Ribosomal_Su5_D2-typ_SF"/>
</dbReference>
<dbReference type="SUPFAM" id="SSF55060">
    <property type="entry name" value="GHMP Kinase, C-terminal domain"/>
    <property type="match status" value="1"/>
</dbReference>
<evidence type="ECO:0000256" key="4">
    <source>
        <dbReference type="ARBA" id="ARBA00017858"/>
    </source>
</evidence>
<dbReference type="PIRSF" id="PIRSF000676">
    <property type="entry name" value="Homoser_kin"/>
    <property type="match status" value="1"/>
</dbReference>
<gene>
    <name evidence="14" type="ORF">VOLCADRAFT_94379</name>
</gene>
<reference evidence="14 15" key="1">
    <citation type="journal article" date="2010" name="Science">
        <title>Genomic analysis of organismal complexity in the multicellular green alga Volvox carteri.</title>
        <authorList>
            <person name="Prochnik S.E."/>
            <person name="Umen J."/>
            <person name="Nedelcu A.M."/>
            <person name="Hallmann A."/>
            <person name="Miller S.M."/>
            <person name="Nishii I."/>
            <person name="Ferris P."/>
            <person name="Kuo A."/>
            <person name="Mitros T."/>
            <person name="Fritz-Laylin L.K."/>
            <person name="Hellsten U."/>
            <person name="Chapman J."/>
            <person name="Simakov O."/>
            <person name="Rensing S.A."/>
            <person name="Terry A."/>
            <person name="Pangilinan J."/>
            <person name="Kapitonov V."/>
            <person name="Jurka J."/>
            <person name="Salamov A."/>
            <person name="Shapiro H."/>
            <person name="Schmutz J."/>
            <person name="Grimwood J."/>
            <person name="Lindquist E."/>
            <person name="Lucas S."/>
            <person name="Grigoriev I.V."/>
            <person name="Schmitt R."/>
            <person name="Kirk D."/>
            <person name="Rokhsar D.S."/>
        </authorList>
    </citation>
    <scope>NUCLEOTIDE SEQUENCE [LARGE SCALE GENOMIC DNA]</scope>
    <source>
        <strain evidence="15">f. Nagariensis / Eve</strain>
    </source>
</reference>
<dbReference type="GO" id="GO:0004413">
    <property type="term" value="F:homoserine kinase activity"/>
    <property type="evidence" value="ECO:0007669"/>
    <property type="project" value="UniProtKB-EC"/>
</dbReference>
<keyword evidence="5" id="KW-0028">Amino-acid biosynthesis</keyword>
<sequence length="367" mass="37462">MAMHQTLRQHREIVGTAKTSCRPAAVRRPARCTRLNVAAGGKVYLDPVQNECSAFAPATVANLGPGFDWMGCAVQGGGDTVVVKALPGRAGEVVIEAIKGDGGRLSLDPAKNCIGVAASETLKLLGGAVSCGVSLTLHKGLPLGSGMGSSAASAAAAAWAVNGLFGAPLAKDKLILAGLASEAAVSGYHADNVGPSLLGGFVLIRSCKPGEPVELLQLPFTAAEELHFVLVNPRFEAPTAEMRAVLPREVPMKSMINNCCQGGALVAGILRGDVRLIGESLDRDVIIEPVRGPLIPGMLAVKEAARAAGAYGCTISGAGPTAVAIVDDPAVGERVAAAMCEAFRSAGKLEVNTSQVVKLDTEGAKFV</sequence>
<dbReference type="NCBIfam" id="NF002288">
    <property type="entry name" value="PRK01212.1-4"/>
    <property type="match status" value="1"/>
</dbReference>
<evidence type="ECO:0000256" key="9">
    <source>
        <dbReference type="ARBA" id="ARBA00022777"/>
    </source>
</evidence>
<dbReference type="UniPathway" id="UPA00050">
    <property type="reaction ID" value="UER00064"/>
</dbReference>